<evidence type="ECO:0000256" key="8">
    <source>
        <dbReference type="ARBA" id="ARBA00052386"/>
    </source>
</evidence>
<dbReference type="STRING" id="3821.A0A151U0I0"/>
<protein>
    <recommendedName>
        <fullName evidence="10">adenylate dimethylallyltransferase (ADP/ATP-dependent)</fullName>
        <ecNumber evidence="10">2.5.1.112</ecNumber>
    </recommendedName>
</protein>
<keyword evidence="4" id="KW-0547">Nucleotide-binding</keyword>
<keyword evidence="5" id="KW-0067">ATP-binding</keyword>
<dbReference type="Gene3D" id="1.10.287.890">
    <property type="entry name" value="Crystal structure of tRNA isopentenylpyrophosphate transferase (bh2366) domain"/>
    <property type="match status" value="1"/>
</dbReference>
<evidence type="ECO:0000256" key="4">
    <source>
        <dbReference type="ARBA" id="ARBA00022741"/>
    </source>
</evidence>
<evidence type="ECO:0000313" key="11">
    <source>
        <dbReference type="EMBL" id="KYP72829.1"/>
    </source>
</evidence>
<organism evidence="11 12">
    <name type="scientific">Cajanus cajan</name>
    <name type="common">Pigeon pea</name>
    <name type="synonym">Cajanus indicus</name>
    <dbReference type="NCBI Taxonomy" id="3821"/>
    <lineage>
        <taxon>Eukaryota</taxon>
        <taxon>Viridiplantae</taxon>
        <taxon>Streptophyta</taxon>
        <taxon>Embryophyta</taxon>
        <taxon>Tracheophyta</taxon>
        <taxon>Spermatophyta</taxon>
        <taxon>Magnoliopsida</taxon>
        <taxon>eudicotyledons</taxon>
        <taxon>Gunneridae</taxon>
        <taxon>Pentapetalae</taxon>
        <taxon>rosids</taxon>
        <taxon>fabids</taxon>
        <taxon>Fabales</taxon>
        <taxon>Fabaceae</taxon>
        <taxon>Papilionoideae</taxon>
        <taxon>50 kb inversion clade</taxon>
        <taxon>NPAAA clade</taxon>
        <taxon>indigoferoid/millettioid clade</taxon>
        <taxon>Phaseoleae</taxon>
        <taxon>Cajanus</taxon>
    </lineage>
</organism>
<dbReference type="Proteomes" id="UP000075243">
    <property type="component" value="Chromosome 2"/>
</dbReference>
<dbReference type="EC" id="2.5.1.112" evidence="10"/>
<keyword evidence="6" id="KW-0809">Transit peptide</keyword>
<dbReference type="GO" id="GO:0009691">
    <property type="term" value="P:cytokinin biosynthetic process"/>
    <property type="evidence" value="ECO:0007669"/>
    <property type="project" value="UniProtKB-KW"/>
</dbReference>
<dbReference type="AlphaFoldDB" id="A0A151U0I0"/>
<evidence type="ECO:0000256" key="3">
    <source>
        <dbReference type="ARBA" id="ARBA00022712"/>
    </source>
</evidence>
<evidence type="ECO:0000256" key="10">
    <source>
        <dbReference type="ARBA" id="ARBA00066838"/>
    </source>
</evidence>
<dbReference type="Gramene" id="C.cajan_05300.t">
    <property type="protein sequence ID" value="C.cajan_05300.t.cds1"/>
    <property type="gene ID" value="C.cajan_05300"/>
</dbReference>
<evidence type="ECO:0000256" key="9">
    <source>
        <dbReference type="ARBA" id="ARBA00055191"/>
    </source>
</evidence>
<evidence type="ECO:0000256" key="5">
    <source>
        <dbReference type="ARBA" id="ARBA00022840"/>
    </source>
</evidence>
<reference evidence="11 12" key="1">
    <citation type="journal article" date="2012" name="Nat. Biotechnol.">
        <title>Draft genome sequence of pigeonpea (Cajanus cajan), an orphan legume crop of resource-poor farmers.</title>
        <authorList>
            <person name="Varshney R.K."/>
            <person name="Chen W."/>
            <person name="Li Y."/>
            <person name="Bharti A.K."/>
            <person name="Saxena R.K."/>
            <person name="Schlueter J.A."/>
            <person name="Donoghue M.T."/>
            <person name="Azam S."/>
            <person name="Fan G."/>
            <person name="Whaley A.M."/>
            <person name="Farmer A.D."/>
            <person name="Sheridan J."/>
            <person name="Iwata A."/>
            <person name="Tuteja R."/>
            <person name="Penmetsa R.V."/>
            <person name="Wu W."/>
            <person name="Upadhyaya H.D."/>
            <person name="Yang S.P."/>
            <person name="Shah T."/>
            <person name="Saxena K.B."/>
            <person name="Michael T."/>
            <person name="McCombie W.R."/>
            <person name="Yang B."/>
            <person name="Zhang G."/>
            <person name="Yang H."/>
            <person name="Wang J."/>
            <person name="Spillane C."/>
            <person name="Cook D.R."/>
            <person name="May G.D."/>
            <person name="Xu X."/>
            <person name="Jackson S.A."/>
        </authorList>
    </citation>
    <scope>NUCLEOTIDE SEQUENCE [LARGE SCALE GENOMIC DNA]</scope>
    <source>
        <strain evidence="12">cv. Asha</strain>
    </source>
</reference>
<dbReference type="Gene3D" id="3.40.50.300">
    <property type="entry name" value="P-loop containing nucleotide triphosphate hydrolases"/>
    <property type="match status" value="1"/>
</dbReference>
<evidence type="ECO:0000313" key="12">
    <source>
        <dbReference type="Proteomes" id="UP000075243"/>
    </source>
</evidence>
<gene>
    <name evidence="11" type="ORF">KK1_005432</name>
</gene>
<sequence length="282" mass="31487">MGATGTGKTKLAIDVAKHFQPAEIVNSDKMQVYKGLDITTNKVSEEECLGVPHHLLGTVDPNINFTANDFCRHATLAIDSIVERDGLPIIAGGSNSYLDALVNHHTEFRLRYDCCFLWVDVALPVLHSSLQARVDRMIDAGQLHEVRQFFDPRADYTRGIRRAIGVPEFDHFLAAEASGADQTTLHRLLQAAIASLKINNCTLANRQIQKIHRLHALWKRSMHRLDATEVFLGSRDAWHDHVLSNTLLILHKFLYDDTKTHLPAGILSRKVSPLPVAMAATH</sequence>
<dbReference type="InterPro" id="IPR027417">
    <property type="entry name" value="P-loop_NTPase"/>
</dbReference>
<keyword evidence="12" id="KW-1185">Reference proteome</keyword>
<evidence type="ECO:0000256" key="7">
    <source>
        <dbReference type="ARBA" id="ARBA00051744"/>
    </source>
</evidence>
<dbReference type="SUPFAM" id="SSF52540">
    <property type="entry name" value="P-loop containing nucleoside triphosphate hydrolases"/>
    <property type="match status" value="1"/>
</dbReference>
<comment type="similarity">
    <text evidence="1">Belongs to the IPP transferase family.</text>
</comment>
<dbReference type="PANTHER" id="PTHR11088">
    <property type="entry name" value="TRNA DIMETHYLALLYLTRANSFERASE"/>
    <property type="match status" value="1"/>
</dbReference>
<dbReference type="InterPro" id="IPR039657">
    <property type="entry name" value="Dimethylallyltransferase"/>
</dbReference>
<accession>A0A151U0I0</accession>
<evidence type="ECO:0000256" key="2">
    <source>
        <dbReference type="ARBA" id="ARBA00022679"/>
    </source>
</evidence>
<comment type="catalytic activity">
    <reaction evidence="8">
        <text>dimethylallyl diphosphate + ADP = N(6)-(dimethylallyl)adenosine 5'-diphosphate + diphosphate</text>
        <dbReference type="Rhea" id="RHEA:36327"/>
        <dbReference type="ChEBI" id="CHEBI:33019"/>
        <dbReference type="ChEBI" id="CHEBI:57623"/>
        <dbReference type="ChEBI" id="CHEBI:73533"/>
        <dbReference type="ChEBI" id="CHEBI:456216"/>
        <dbReference type="EC" id="2.5.1.112"/>
    </reaction>
</comment>
<dbReference type="Pfam" id="PF01715">
    <property type="entry name" value="IPPT"/>
    <property type="match status" value="2"/>
</dbReference>
<comment type="function">
    <text evidence="9">Involved in cytokinin biosynthesis. Catalyzes the transfer of an isopentenyl group from dimethylallyl diphosphate (DMAPP) to ATP and ADP.</text>
</comment>
<dbReference type="GO" id="GO:0052622">
    <property type="term" value="F:ATP/ADP dimethylallyltransferase activity"/>
    <property type="evidence" value="ECO:0007669"/>
    <property type="project" value="UniProtKB-EC"/>
</dbReference>
<dbReference type="GO" id="GO:0005739">
    <property type="term" value="C:mitochondrion"/>
    <property type="evidence" value="ECO:0007669"/>
    <property type="project" value="TreeGrafter"/>
</dbReference>
<dbReference type="PANTHER" id="PTHR11088:SF92">
    <property type="entry name" value="ADENYLATE ISOPENTENYLTRANSFERASE"/>
    <property type="match status" value="1"/>
</dbReference>
<keyword evidence="2 11" id="KW-0808">Transferase</keyword>
<name>A0A151U0I0_CAJCA</name>
<dbReference type="GO" id="GO:0006400">
    <property type="term" value="P:tRNA modification"/>
    <property type="evidence" value="ECO:0007669"/>
    <property type="project" value="TreeGrafter"/>
</dbReference>
<evidence type="ECO:0000256" key="1">
    <source>
        <dbReference type="ARBA" id="ARBA00005842"/>
    </source>
</evidence>
<dbReference type="EMBL" id="CM003604">
    <property type="protein sequence ID" value="KYP72829.1"/>
    <property type="molecule type" value="Genomic_DNA"/>
</dbReference>
<dbReference type="GO" id="GO:0052381">
    <property type="term" value="F:tRNA dimethylallyltransferase activity"/>
    <property type="evidence" value="ECO:0007669"/>
    <property type="project" value="TreeGrafter"/>
</dbReference>
<comment type="catalytic activity">
    <reaction evidence="7">
        <text>dimethylallyl diphosphate + ATP = N(6)-(dimethylallyl)adenosine 5'-triphosphate + diphosphate</text>
        <dbReference type="Rhea" id="RHEA:36331"/>
        <dbReference type="ChEBI" id="CHEBI:30616"/>
        <dbReference type="ChEBI" id="CHEBI:33019"/>
        <dbReference type="ChEBI" id="CHEBI:57623"/>
        <dbReference type="ChEBI" id="CHEBI:73532"/>
        <dbReference type="EC" id="2.5.1.112"/>
    </reaction>
</comment>
<keyword evidence="3" id="KW-0203">Cytokinin biosynthesis</keyword>
<dbReference type="OMA" id="DFCRHAT"/>
<evidence type="ECO:0000256" key="6">
    <source>
        <dbReference type="ARBA" id="ARBA00022946"/>
    </source>
</evidence>
<dbReference type="GO" id="GO:0005524">
    <property type="term" value="F:ATP binding"/>
    <property type="evidence" value="ECO:0007669"/>
    <property type="project" value="UniProtKB-KW"/>
</dbReference>
<dbReference type="FunFam" id="1.10.287.890:FF:000002">
    <property type="entry name" value="Adenylate isopentenyltransferase 5, chloroplastic"/>
    <property type="match status" value="1"/>
</dbReference>
<dbReference type="GO" id="GO:0009824">
    <property type="term" value="F:AMP dimethylallyltransferase activity"/>
    <property type="evidence" value="ECO:0007669"/>
    <property type="project" value="UniProtKB-ARBA"/>
</dbReference>
<proteinExistence type="inferred from homology"/>